<proteinExistence type="predicted"/>
<accession>A0A5A7SRP8</accession>
<name>A0A5A7SRP8_CUCMM</name>
<evidence type="ECO:0000313" key="2">
    <source>
        <dbReference type="Proteomes" id="UP000321393"/>
    </source>
</evidence>
<dbReference type="AlphaFoldDB" id="A0A5A7SRP8"/>
<sequence length="222" mass="24866">MATPMFVAEESLKKLGILEKEEDFHKSSMEKGNEKARTVWGEDFCGGEELLTSSREGGGFSISSEEEGIVSSWRSFAGWSSLVVSTSTLEVDAFLLVAMEDSYAAESYQVASASYHVNLWVSRKGASTSDTTSPLLLEKLRFGAFRVPHQTKKCLIHHIAQVERLLCHFAIKEQHVLNWDCTVITHWDDLLLNKEKPHIGFCCQLMRVELKTSSCRSCPTCP</sequence>
<reference evidence="1 2" key="1">
    <citation type="submission" date="2019-08" db="EMBL/GenBank/DDBJ databases">
        <title>Draft genome sequences of two oriental melons (Cucumis melo L. var makuwa).</title>
        <authorList>
            <person name="Kwon S.-Y."/>
        </authorList>
    </citation>
    <scope>NUCLEOTIDE SEQUENCE [LARGE SCALE GENOMIC DNA]</scope>
    <source>
        <strain evidence="2">cv. SW 3</strain>
        <tissue evidence="1">Leaf</tissue>
    </source>
</reference>
<organism evidence="1 2">
    <name type="scientific">Cucumis melo var. makuwa</name>
    <name type="common">Oriental melon</name>
    <dbReference type="NCBI Taxonomy" id="1194695"/>
    <lineage>
        <taxon>Eukaryota</taxon>
        <taxon>Viridiplantae</taxon>
        <taxon>Streptophyta</taxon>
        <taxon>Embryophyta</taxon>
        <taxon>Tracheophyta</taxon>
        <taxon>Spermatophyta</taxon>
        <taxon>Magnoliopsida</taxon>
        <taxon>eudicotyledons</taxon>
        <taxon>Gunneridae</taxon>
        <taxon>Pentapetalae</taxon>
        <taxon>rosids</taxon>
        <taxon>fabids</taxon>
        <taxon>Cucurbitales</taxon>
        <taxon>Cucurbitaceae</taxon>
        <taxon>Benincaseae</taxon>
        <taxon>Cucumis</taxon>
    </lineage>
</organism>
<dbReference type="Proteomes" id="UP000321393">
    <property type="component" value="Unassembled WGS sequence"/>
</dbReference>
<dbReference type="EMBL" id="SSTE01021801">
    <property type="protein sequence ID" value="KAA0032211.1"/>
    <property type="molecule type" value="Genomic_DNA"/>
</dbReference>
<protein>
    <submittedName>
        <fullName evidence="1">Uncharacterized protein</fullName>
    </submittedName>
</protein>
<evidence type="ECO:0000313" key="1">
    <source>
        <dbReference type="EMBL" id="KAA0032211.1"/>
    </source>
</evidence>
<gene>
    <name evidence="1" type="ORF">E6C27_scaffold219G00230</name>
</gene>
<comment type="caution">
    <text evidence="1">The sequence shown here is derived from an EMBL/GenBank/DDBJ whole genome shotgun (WGS) entry which is preliminary data.</text>
</comment>